<dbReference type="Gene3D" id="1.20.1070.10">
    <property type="entry name" value="Rhodopsin 7-helix transmembrane proteins"/>
    <property type="match status" value="1"/>
</dbReference>
<evidence type="ECO:0000313" key="2">
    <source>
        <dbReference type="Proteomes" id="UP000054359"/>
    </source>
</evidence>
<reference evidence="1 2" key="1">
    <citation type="submission" date="2013-11" db="EMBL/GenBank/DDBJ databases">
        <title>Genome sequencing of Stegodyphus mimosarum.</title>
        <authorList>
            <person name="Bechsgaard J."/>
        </authorList>
    </citation>
    <scope>NUCLEOTIDE SEQUENCE [LARGE SCALE GENOMIC DNA]</scope>
</reference>
<dbReference type="GO" id="GO:0008528">
    <property type="term" value="F:G protein-coupled peptide receptor activity"/>
    <property type="evidence" value="ECO:0007669"/>
    <property type="project" value="TreeGrafter"/>
</dbReference>
<dbReference type="EMBL" id="KK116163">
    <property type="protein sequence ID" value="KFM66993.1"/>
    <property type="molecule type" value="Genomic_DNA"/>
</dbReference>
<dbReference type="AlphaFoldDB" id="A0A087TPF4"/>
<keyword evidence="1" id="KW-0675">Receptor</keyword>
<accession>A0A087TPF4</accession>
<evidence type="ECO:0000313" key="1">
    <source>
        <dbReference type="EMBL" id="KFM66993.1"/>
    </source>
</evidence>
<feature type="non-terminal residue" evidence="1">
    <location>
        <position position="114"/>
    </location>
</feature>
<name>A0A087TPF4_STEMI</name>
<dbReference type="GO" id="GO:0005886">
    <property type="term" value="C:plasma membrane"/>
    <property type="evidence" value="ECO:0007669"/>
    <property type="project" value="TreeGrafter"/>
</dbReference>
<organism evidence="1 2">
    <name type="scientific">Stegodyphus mimosarum</name>
    <name type="common">African social velvet spider</name>
    <dbReference type="NCBI Taxonomy" id="407821"/>
    <lineage>
        <taxon>Eukaryota</taxon>
        <taxon>Metazoa</taxon>
        <taxon>Ecdysozoa</taxon>
        <taxon>Arthropoda</taxon>
        <taxon>Chelicerata</taxon>
        <taxon>Arachnida</taxon>
        <taxon>Araneae</taxon>
        <taxon>Araneomorphae</taxon>
        <taxon>Entelegynae</taxon>
        <taxon>Eresoidea</taxon>
        <taxon>Eresidae</taxon>
        <taxon>Stegodyphus</taxon>
    </lineage>
</organism>
<keyword evidence="2" id="KW-1185">Reference proteome</keyword>
<dbReference type="InterPro" id="IPR050332">
    <property type="entry name" value="GPCR_2"/>
</dbReference>
<sequence>MFEEAYMITNAILQSSQGFFVGLLYCFMNSEVQTAVRNSYLRAIIRRNPNHKYTRTRSIPRTSTAFLSHTELSNADTARHKVSPYRKVLVPLQEVSVNGHKVDAELDVQRTYVF</sequence>
<dbReference type="OrthoDB" id="5967113at2759"/>
<dbReference type="InterPro" id="IPR017983">
    <property type="entry name" value="GPCR_2_secretin-like_CS"/>
</dbReference>
<dbReference type="PROSITE" id="PS00650">
    <property type="entry name" value="G_PROTEIN_RECEP_F2_2"/>
    <property type="match status" value="1"/>
</dbReference>
<dbReference type="GO" id="GO:0017046">
    <property type="term" value="F:peptide hormone binding"/>
    <property type="evidence" value="ECO:0007669"/>
    <property type="project" value="TreeGrafter"/>
</dbReference>
<dbReference type="Proteomes" id="UP000054359">
    <property type="component" value="Unassembled WGS sequence"/>
</dbReference>
<dbReference type="GO" id="GO:0007188">
    <property type="term" value="P:adenylate cyclase-modulating G protein-coupled receptor signaling pathway"/>
    <property type="evidence" value="ECO:0007669"/>
    <property type="project" value="TreeGrafter"/>
</dbReference>
<proteinExistence type="predicted"/>
<dbReference type="PANTHER" id="PTHR45620">
    <property type="entry name" value="PDF RECEPTOR-LIKE PROTEIN-RELATED"/>
    <property type="match status" value="1"/>
</dbReference>
<dbReference type="STRING" id="407821.A0A087TPF4"/>
<gene>
    <name evidence="1" type="ORF">X975_22980</name>
</gene>
<protein>
    <submittedName>
        <fullName evidence="1">Corticotropin-releasing factor receptor 1</fullName>
    </submittedName>
</protein>
<dbReference type="PANTHER" id="PTHR45620:SF15">
    <property type="entry name" value="DIURETIC HORMONE 44 RECEPTOR 1-RELATED"/>
    <property type="match status" value="1"/>
</dbReference>